<dbReference type="EMBL" id="MCFL01000146">
    <property type="protein sequence ID" value="ORZ29629.1"/>
    <property type="molecule type" value="Genomic_DNA"/>
</dbReference>
<sequence>MNSIVTVILSFLVPISIQHAHVVHHQSIPLPDHKLARIQCQHLIINPWLFKSNRLESQQHDQHARVHFGSPRIPVMTRLMGARILYQFPPHVPILGFGPVARGNKHHGPCDTPDRRRPHLPRGRVGAETLT</sequence>
<accession>A0A1Y2H503</accession>
<evidence type="ECO:0008006" key="6">
    <source>
        <dbReference type="Google" id="ProtNLM"/>
    </source>
</evidence>
<keyword evidence="5" id="KW-1185">Reference proteome</keyword>
<evidence type="ECO:0000256" key="2">
    <source>
        <dbReference type="SAM" id="SignalP"/>
    </source>
</evidence>
<dbReference type="AlphaFoldDB" id="A0A1Y2H503"/>
<feature type="chain" id="PRO_5011907725" description="Secreted protein" evidence="2">
    <location>
        <begin position="21"/>
        <end position="131"/>
    </location>
</feature>
<evidence type="ECO:0000313" key="5">
    <source>
        <dbReference type="Proteomes" id="UP000193411"/>
    </source>
</evidence>
<protein>
    <recommendedName>
        <fullName evidence="6">Secreted protein</fullName>
    </recommendedName>
</protein>
<reference evidence="3 5" key="1">
    <citation type="submission" date="2016-07" db="EMBL/GenBank/DDBJ databases">
        <title>Pervasive Adenine N6-methylation of Active Genes in Fungi.</title>
        <authorList>
            <consortium name="DOE Joint Genome Institute"/>
            <person name="Mondo S.J."/>
            <person name="Dannebaum R.O."/>
            <person name="Kuo R.C."/>
            <person name="Labutti K."/>
            <person name="Haridas S."/>
            <person name="Kuo A."/>
            <person name="Salamov A."/>
            <person name="Ahrendt S.R."/>
            <person name="Lipzen A."/>
            <person name="Sullivan W."/>
            <person name="Andreopoulos W.B."/>
            <person name="Clum A."/>
            <person name="Lindquist E."/>
            <person name="Daum C."/>
            <person name="Ramamoorthy G.K."/>
            <person name="Gryganskyi A."/>
            <person name="Culley D."/>
            <person name="Magnuson J.K."/>
            <person name="James T.Y."/>
            <person name="O'Malley M.A."/>
            <person name="Stajich J.E."/>
            <person name="Spatafora J.W."/>
            <person name="Visel A."/>
            <person name="Grigoriev I.V."/>
        </authorList>
    </citation>
    <scope>NUCLEOTIDE SEQUENCE [LARGE SCALE GENOMIC DNA]</scope>
    <source>
        <strain evidence="3 5">PL171</strain>
    </source>
</reference>
<evidence type="ECO:0000313" key="3">
    <source>
        <dbReference type="EMBL" id="ORZ29629.1"/>
    </source>
</evidence>
<feature type="signal peptide" evidence="2">
    <location>
        <begin position="1"/>
        <end position="20"/>
    </location>
</feature>
<feature type="region of interest" description="Disordered" evidence="1">
    <location>
        <begin position="104"/>
        <end position="131"/>
    </location>
</feature>
<comment type="caution">
    <text evidence="3">The sequence shown here is derived from an EMBL/GenBank/DDBJ whole genome shotgun (WGS) entry which is preliminary data.</text>
</comment>
<dbReference type="Proteomes" id="UP000193411">
    <property type="component" value="Unassembled WGS sequence"/>
</dbReference>
<gene>
    <name evidence="3" type="ORF">BCR44DRAFT_1448866</name>
    <name evidence="4" type="ORF">BCR44DRAFT_39917</name>
</gene>
<evidence type="ECO:0000256" key="1">
    <source>
        <dbReference type="SAM" id="MobiDB-lite"/>
    </source>
</evidence>
<evidence type="ECO:0000313" key="4">
    <source>
        <dbReference type="EMBL" id="ORZ32550.1"/>
    </source>
</evidence>
<dbReference type="EMBL" id="MCFL01000045">
    <property type="protein sequence ID" value="ORZ32550.1"/>
    <property type="molecule type" value="Genomic_DNA"/>
</dbReference>
<name>A0A1Y2H503_9FUNG</name>
<proteinExistence type="predicted"/>
<organism evidence="3 5">
    <name type="scientific">Catenaria anguillulae PL171</name>
    <dbReference type="NCBI Taxonomy" id="765915"/>
    <lineage>
        <taxon>Eukaryota</taxon>
        <taxon>Fungi</taxon>
        <taxon>Fungi incertae sedis</taxon>
        <taxon>Blastocladiomycota</taxon>
        <taxon>Blastocladiomycetes</taxon>
        <taxon>Blastocladiales</taxon>
        <taxon>Catenariaceae</taxon>
        <taxon>Catenaria</taxon>
    </lineage>
</organism>
<keyword evidence="2" id="KW-0732">Signal</keyword>